<sequence>MVDRGTVVDVDNELEAFLVKNFIHHVQLKMSLLDVFTALEVVKHITVNNWKEFLSECLCMIGKRNIIHILGLNSTEIEERIQRKEGFLIPFRTALYNIAEDLDSTEIEKLKQEAINMVPNIIPALRKVTSMYDFLDILEKRLLISHHSSDIFLVMLERINRSDLGIFIRDFSGGFYHMTRPYSGKLFMRYLTYIRNKISSGICYRHIG</sequence>
<comment type="caution">
    <text evidence="3">The sequence shown here is derived from an EMBL/GenBank/DDBJ whole genome shotgun (WGS) entry which is preliminary data.</text>
</comment>
<evidence type="ECO:0000313" key="4">
    <source>
        <dbReference type="Proteomes" id="UP000683360"/>
    </source>
</evidence>
<gene>
    <name evidence="3" type="ORF">MEDL_46162</name>
</gene>
<dbReference type="GO" id="GO:0006915">
    <property type="term" value="P:apoptotic process"/>
    <property type="evidence" value="ECO:0007669"/>
    <property type="project" value="UniProtKB-KW"/>
</dbReference>
<dbReference type="Proteomes" id="UP000683360">
    <property type="component" value="Unassembled WGS sequence"/>
</dbReference>
<dbReference type="PANTHER" id="PTHR48169:SF7">
    <property type="entry name" value="CASPASE 10"/>
    <property type="match status" value="1"/>
</dbReference>
<proteinExistence type="predicted"/>
<dbReference type="GO" id="GO:0042981">
    <property type="term" value="P:regulation of apoptotic process"/>
    <property type="evidence" value="ECO:0007669"/>
    <property type="project" value="InterPro"/>
</dbReference>
<dbReference type="PROSITE" id="PS50168">
    <property type="entry name" value="DED"/>
    <property type="match status" value="1"/>
</dbReference>
<evidence type="ECO:0000256" key="1">
    <source>
        <dbReference type="ARBA" id="ARBA00022703"/>
    </source>
</evidence>
<dbReference type="EMBL" id="CAJPWZ010002207">
    <property type="protein sequence ID" value="CAG2233486.1"/>
    <property type="molecule type" value="Genomic_DNA"/>
</dbReference>
<name>A0A8S3TIZ5_MYTED</name>
<dbReference type="Gene3D" id="1.10.533.10">
    <property type="entry name" value="Death Domain, Fas"/>
    <property type="match status" value="1"/>
</dbReference>
<dbReference type="AlphaFoldDB" id="A0A8S3TIZ5"/>
<protein>
    <recommendedName>
        <fullName evidence="2">DED domain-containing protein</fullName>
    </recommendedName>
</protein>
<dbReference type="Pfam" id="PF01335">
    <property type="entry name" value="DED"/>
    <property type="match status" value="1"/>
</dbReference>
<evidence type="ECO:0000259" key="2">
    <source>
        <dbReference type="PROSITE" id="PS50168"/>
    </source>
</evidence>
<accession>A0A8S3TIZ5</accession>
<dbReference type="InterPro" id="IPR011029">
    <property type="entry name" value="DEATH-like_dom_sf"/>
</dbReference>
<dbReference type="SUPFAM" id="SSF47986">
    <property type="entry name" value="DEATH domain"/>
    <property type="match status" value="1"/>
</dbReference>
<dbReference type="InterPro" id="IPR001875">
    <property type="entry name" value="DED_dom"/>
</dbReference>
<feature type="domain" description="DED" evidence="2">
    <location>
        <begin position="90"/>
        <end position="170"/>
    </location>
</feature>
<dbReference type="PANTHER" id="PTHR48169">
    <property type="entry name" value="DED DOMAIN-CONTAINING PROTEIN"/>
    <property type="match status" value="1"/>
</dbReference>
<reference evidence="3" key="1">
    <citation type="submission" date="2021-03" db="EMBL/GenBank/DDBJ databases">
        <authorList>
            <person name="Bekaert M."/>
        </authorList>
    </citation>
    <scope>NUCLEOTIDE SEQUENCE</scope>
</reference>
<evidence type="ECO:0000313" key="3">
    <source>
        <dbReference type="EMBL" id="CAG2233486.1"/>
    </source>
</evidence>
<organism evidence="3 4">
    <name type="scientific">Mytilus edulis</name>
    <name type="common">Blue mussel</name>
    <dbReference type="NCBI Taxonomy" id="6550"/>
    <lineage>
        <taxon>Eukaryota</taxon>
        <taxon>Metazoa</taxon>
        <taxon>Spiralia</taxon>
        <taxon>Lophotrochozoa</taxon>
        <taxon>Mollusca</taxon>
        <taxon>Bivalvia</taxon>
        <taxon>Autobranchia</taxon>
        <taxon>Pteriomorphia</taxon>
        <taxon>Mytilida</taxon>
        <taxon>Mytiloidea</taxon>
        <taxon>Mytilidae</taxon>
        <taxon>Mytilinae</taxon>
        <taxon>Mytilus</taxon>
    </lineage>
</organism>
<keyword evidence="4" id="KW-1185">Reference proteome</keyword>
<keyword evidence="1" id="KW-0053">Apoptosis</keyword>